<organism evidence="3 4">
    <name type="scientific">Solanum tuberosum</name>
    <name type="common">Potato</name>
    <dbReference type="NCBI Taxonomy" id="4113"/>
    <lineage>
        <taxon>Eukaryota</taxon>
        <taxon>Viridiplantae</taxon>
        <taxon>Streptophyta</taxon>
        <taxon>Embryophyta</taxon>
        <taxon>Tracheophyta</taxon>
        <taxon>Spermatophyta</taxon>
        <taxon>Magnoliopsida</taxon>
        <taxon>eudicotyledons</taxon>
        <taxon>Gunneridae</taxon>
        <taxon>Pentapetalae</taxon>
        <taxon>asterids</taxon>
        <taxon>lamiids</taxon>
        <taxon>Solanales</taxon>
        <taxon>Solanaceae</taxon>
        <taxon>Solanoideae</taxon>
        <taxon>Solaneae</taxon>
        <taxon>Solanum</taxon>
    </lineage>
</organism>
<accession>A0ABQ7UI29</accession>
<protein>
    <recommendedName>
        <fullName evidence="2">TIR domain-containing protein</fullName>
    </recommendedName>
</protein>
<dbReference type="InterPro" id="IPR035897">
    <property type="entry name" value="Toll_tir_struct_dom_sf"/>
</dbReference>
<dbReference type="Proteomes" id="UP000826656">
    <property type="component" value="Unassembled WGS sequence"/>
</dbReference>
<dbReference type="SUPFAM" id="SSF52200">
    <property type="entry name" value="Toll/Interleukin receptor TIR domain"/>
    <property type="match status" value="1"/>
</dbReference>
<feature type="domain" description="TIR" evidence="2">
    <location>
        <begin position="162"/>
        <end position="233"/>
    </location>
</feature>
<proteinExistence type="predicted"/>
<gene>
    <name evidence="3" type="ORF">KY290_028502</name>
</gene>
<keyword evidence="1" id="KW-0520">NAD</keyword>
<dbReference type="Gene3D" id="3.40.50.10140">
    <property type="entry name" value="Toll/interleukin-1 receptor homology (TIR) domain"/>
    <property type="match status" value="1"/>
</dbReference>
<dbReference type="PANTHER" id="PTHR32009:SF89">
    <property type="entry name" value="TMV RESISTANCE PROTEIN N"/>
    <property type="match status" value="1"/>
</dbReference>
<evidence type="ECO:0000313" key="4">
    <source>
        <dbReference type="Proteomes" id="UP000826656"/>
    </source>
</evidence>
<reference evidence="3 4" key="1">
    <citation type="journal article" date="2021" name="bioRxiv">
        <title>Chromosome-scale and haplotype-resolved genome assembly of a tetraploid potato cultivar.</title>
        <authorList>
            <person name="Sun H."/>
            <person name="Jiao W.-B."/>
            <person name="Krause K."/>
            <person name="Campoy J.A."/>
            <person name="Goel M."/>
            <person name="Folz-Donahue K."/>
            <person name="Kukat C."/>
            <person name="Huettel B."/>
            <person name="Schneeberger K."/>
        </authorList>
    </citation>
    <scope>NUCLEOTIDE SEQUENCE [LARGE SCALE GENOMIC DNA]</scope>
    <source>
        <strain evidence="3">SolTubOtavaFocal</strain>
        <tissue evidence="3">Leaves</tissue>
    </source>
</reference>
<dbReference type="PANTHER" id="PTHR32009">
    <property type="entry name" value="TMV RESISTANCE PROTEIN N-LIKE"/>
    <property type="match status" value="1"/>
</dbReference>
<evidence type="ECO:0000313" key="3">
    <source>
        <dbReference type="EMBL" id="KAH0749270.1"/>
    </source>
</evidence>
<dbReference type="EMBL" id="JAIVGD010000019">
    <property type="protein sequence ID" value="KAH0749270.1"/>
    <property type="molecule type" value="Genomic_DNA"/>
</dbReference>
<dbReference type="InterPro" id="IPR000157">
    <property type="entry name" value="TIR_dom"/>
</dbReference>
<dbReference type="Pfam" id="PF01582">
    <property type="entry name" value="TIR"/>
    <property type="match status" value="1"/>
</dbReference>
<evidence type="ECO:0000256" key="1">
    <source>
        <dbReference type="ARBA" id="ARBA00023027"/>
    </source>
</evidence>
<comment type="caution">
    <text evidence="3">The sequence shown here is derived from an EMBL/GenBank/DDBJ whole genome shotgun (WGS) entry which is preliminary data.</text>
</comment>
<evidence type="ECO:0000259" key="2">
    <source>
        <dbReference type="Pfam" id="PF01582"/>
    </source>
</evidence>
<keyword evidence="4" id="KW-1185">Reference proteome</keyword>
<sequence length="251" mass="28572">MRGQISASTATDKVNDYPNFNLGILQVSGEQKDERMHVHCKGKKQVKEVNNVKKSKKRCVDFASTSKKIVDIVPEKKKSVKDAKTRNQLPKNVILPESIDLFENIVTGEDEVSKFRLPEPRDYNAEILKLEPKGSSHDLDMLTNEPNENHKALKEKIDLGFTIFSKDYTSSPRCLEELTKIMECVDNKGQEFFFVFHKVKPSDGLSPIGTFDADIKGFDLEKVQRWKDALRIADDMAGSRDYFVGVGFSHW</sequence>
<name>A0ABQ7UI29_SOLTU</name>